<reference evidence="7 8" key="1">
    <citation type="submission" date="2019-03" db="EMBL/GenBank/DDBJ databases">
        <title>Draft genome sequences of novel Actinobacteria.</title>
        <authorList>
            <person name="Sahin N."/>
            <person name="Ay H."/>
            <person name="Saygin H."/>
        </authorList>
    </citation>
    <scope>NUCLEOTIDE SEQUENCE [LARGE SCALE GENOMIC DNA]</scope>
    <source>
        <strain evidence="7 8">JCM 13523</strain>
    </source>
</reference>
<dbReference type="AlphaFoldDB" id="A0A4R4ZUK0"/>
<dbReference type="InterPro" id="IPR008949">
    <property type="entry name" value="Isoprenoid_synthase_dom_sf"/>
</dbReference>
<evidence type="ECO:0000256" key="4">
    <source>
        <dbReference type="ARBA" id="ARBA00022723"/>
    </source>
</evidence>
<keyword evidence="5" id="KW-0460">Magnesium</keyword>
<keyword evidence="3 6" id="KW-0808">Transferase</keyword>
<proteinExistence type="inferred from homology"/>
<gene>
    <name evidence="7" type="ORF">E1263_06385</name>
</gene>
<evidence type="ECO:0000256" key="1">
    <source>
        <dbReference type="ARBA" id="ARBA00001946"/>
    </source>
</evidence>
<sequence>MMQQATTNSSDLAAFASQLTAELDGEYSRILAPYGLASHASALAAGRQIRSRLAAVTAGQLSDRLIRRCVALELLHTSTLIHDDIMDKGTVRRGVPTLWKSVGFEQALLIGNLASTRALAIAHADSFELADAFIKAFRQVNVAQLRESHERGRIKARATQEAINDGKTSAMLELGLIVGCLSSAPHPVDDRDLRCAIREFGAGFQLADDVEDIEAWLGKSGQARSKTADFDVELGNFTMALTLLIESAGKGHQPGDPLSLQTLQAFGRHDWESGLVATVDMASDHFRLAQGHLDRALESSGDAELARRVANWTQQMIDSWRKKGLDATLSGLPQQEAAQ</sequence>
<dbReference type="EMBL" id="SMKX01000012">
    <property type="protein sequence ID" value="TDD61659.1"/>
    <property type="molecule type" value="Genomic_DNA"/>
</dbReference>
<keyword evidence="4" id="KW-0479">Metal-binding</keyword>
<evidence type="ECO:0000313" key="7">
    <source>
        <dbReference type="EMBL" id="TDD61659.1"/>
    </source>
</evidence>
<dbReference type="GO" id="GO:0008299">
    <property type="term" value="P:isoprenoid biosynthetic process"/>
    <property type="evidence" value="ECO:0007669"/>
    <property type="project" value="InterPro"/>
</dbReference>
<evidence type="ECO:0000256" key="3">
    <source>
        <dbReference type="ARBA" id="ARBA00022679"/>
    </source>
</evidence>
<accession>A0A4R4ZUK0</accession>
<dbReference type="SUPFAM" id="SSF48576">
    <property type="entry name" value="Terpenoid synthases"/>
    <property type="match status" value="1"/>
</dbReference>
<dbReference type="GO" id="GO:0004659">
    <property type="term" value="F:prenyltransferase activity"/>
    <property type="evidence" value="ECO:0007669"/>
    <property type="project" value="InterPro"/>
</dbReference>
<evidence type="ECO:0000256" key="5">
    <source>
        <dbReference type="ARBA" id="ARBA00022842"/>
    </source>
</evidence>
<dbReference type="PANTHER" id="PTHR12001:SF69">
    <property type="entry name" value="ALL TRANS-POLYPRENYL-DIPHOSPHATE SYNTHASE PDSS1"/>
    <property type="match status" value="1"/>
</dbReference>
<keyword evidence="8" id="KW-1185">Reference proteome</keyword>
<comment type="cofactor">
    <cofactor evidence="1">
        <name>Mg(2+)</name>
        <dbReference type="ChEBI" id="CHEBI:18420"/>
    </cofactor>
</comment>
<protein>
    <recommendedName>
        <fullName evidence="9">Polyprenyl synthetase family protein</fullName>
    </recommendedName>
</protein>
<evidence type="ECO:0000256" key="2">
    <source>
        <dbReference type="ARBA" id="ARBA00006706"/>
    </source>
</evidence>
<dbReference type="RefSeq" id="WP_132166233.1">
    <property type="nucleotide sequence ID" value="NZ_SMKX01000012.1"/>
</dbReference>
<organism evidence="7 8">
    <name type="scientific">Kribbella antibiotica</name>
    <dbReference type="NCBI Taxonomy" id="190195"/>
    <lineage>
        <taxon>Bacteria</taxon>
        <taxon>Bacillati</taxon>
        <taxon>Actinomycetota</taxon>
        <taxon>Actinomycetes</taxon>
        <taxon>Propionibacteriales</taxon>
        <taxon>Kribbellaceae</taxon>
        <taxon>Kribbella</taxon>
    </lineage>
</organism>
<comment type="caution">
    <text evidence="7">The sequence shown here is derived from an EMBL/GenBank/DDBJ whole genome shotgun (WGS) entry which is preliminary data.</text>
</comment>
<name>A0A4R4ZUK0_9ACTN</name>
<comment type="similarity">
    <text evidence="2 6">Belongs to the FPP/GGPP synthase family.</text>
</comment>
<dbReference type="Proteomes" id="UP000295124">
    <property type="component" value="Unassembled WGS sequence"/>
</dbReference>
<dbReference type="Pfam" id="PF00348">
    <property type="entry name" value="polyprenyl_synt"/>
    <property type="match status" value="1"/>
</dbReference>
<evidence type="ECO:0000256" key="6">
    <source>
        <dbReference type="RuleBase" id="RU004466"/>
    </source>
</evidence>
<dbReference type="OrthoDB" id="4497239at2"/>
<dbReference type="InterPro" id="IPR033749">
    <property type="entry name" value="Polyprenyl_synt_CS"/>
</dbReference>
<dbReference type="InterPro" id="IPR000092">
    <property type="entry name" value="Polyprenyl_synt"/>
</dbReference>
<evidence type="ECO:0008006" key="9">
    <source>
        <dbReference type="Google" id="ProtNLM"/>
    </source>
</evidence>
<evidence type="ECO:0000313" key="8">
    <source>
        <dbReference type="Proteomes" id="UP000295124"/>
    </source>
</evidence>
<dbReference type="PANTHER" id="PTHR12001">
    <property type="entry name" value="GERANYLGERANYL PYROPHOSPHATE SYNTHASE"/>
    <property type="match status" value="1"/>
</dbReference>
<dbReference type="PROSITE" id="PS00723">
    <property type="entry name" value="POLYPRENYL_SYNTHASE_1"/>
    <property type="match status" value="1"/>
</dbReference>
<dbReference type="Gene3D" id="1.10.600.10">
    <property type="entry name" value="Farnesyl Diphosphate Synthase"/>
    <property type="match status" value="1"/>
</dbReference>
<dbReference type="GO" id="GO:0046872">
    <property type="term" value="F:metal ion binding"/>
    <property type="evidence" value="ECO:0007669"/>
    <property type="project" value="UniProtKB-KW"/>
</dbReference>